<keyword evidence="4" id="KW-0540">Nuclease</keyword>
<dbReference type="GO" id="GO:0004439">
    <property type="term" value="F:phosphatidylinositol-4,5-bisphosphate 5-phosphatase activity"/>
    <property type="evidence" value="ECO:0007669"/>
    <property type="project" value="TreeGrafter"/>
</dbReference>
<feature type="compositionally biased region" description="Basic and acidic residues" evidence="1">
    <location>
        <begin position="105"/>
        <end position="124"/>
    </location>
</feature>
<keyword evidence="2" id="KW-1133">Transmembrane helix</keyword>
<feature type="domain" description="Inositol polyphosphate-related phosphatase" evidence="3">
    <location>
        <begin position="13"/>
        <end position="432"/>
    </location>
</feature>
<dbReference type="Proteomes" id="UP000054516">
    <property type="component" value="Unassembled WGS sequence"/>
</dbReference>
<name>A0A1W2TU26_ROSNE</name>
<dbReference type="PANTHER" id="PTHR11200">
    <property type="entry name" value="INOSITOL 5-PHOSPHATASE"/>
    <property type="match status" value="1"/>
</dbReference>
<proteinExistence type="predicted"/>
<evidence type="ECO:0000256" key="2">
    <source>
        <dbReference type="SAM" id="Phobius"/>
    </source>
</evidence>
<dbReference type="InterPro" id="IPR046985">
    <property type="entry name" value="IP5"/>
</dbReference>
<dbReference type="PANTHER" id="PTHR11200:SF286">
    <property type="entry name" value="5-PHOSPHATASE, PUTATIVE (AFU_ORTHOLOGUE AFUA_5G07600)-RELATED"/>
    <property type="match status" value="1"/>
</dbReference>
<dbReference type="SUPFAM" id="SSF56219">
    <property type="entry name" value="DNase I-like"/>
    <property type="match status" value="1"/>
</dbReference>
<evidence type="ECO:0000313" key="4">
    <source>
        <dbReference type="EMBL" id="GAP92089.1"/>
    </source>
</evidence>
<dbReference type="OMA" id="HRYPGWT"/>
<keyword evidence="4" id="KW-0269">Exonuclease</keyword>
<dbReference type="EMBL" id="DF977511">
    <property type="protein sequence ID" value="GAP92089.1"/>
    <property type="molecule type" value="Genomic_DNA"/>
</dbReference>
<dbReference type="GO" id="GO:0004527">
    <property type="term" value="F:exonuclease activity"/>
    <property type="evidence" value="ECO:0007669"/>
    <property type="project" value="UniProtKB-KW"/>
</dbReference>
<dbReference type="OrthoDB" id="62798at2759"/>
<organism evidence="4">
    <name type="scientific">Rosellinia necatrix</name>
    <name type="common">White root-rot fungus</name>
    <dbReference type="NCBI Taxonomy" id="77044"/>
    <lineage>
        <taxon>Eukaryota</taxon>
        <taxon>Fungi</taxon>
        <taxon>Dikarya</taxon>
        <taxon>Ascomycota</taxon>
        <taxon>Pezizomycotina</taxon>
        <taxon>Sordariomycetes</taxon>
        <taxon>Xylariomycetidae</taxon>
        <taxon>Xylariales</taxon>
        <taxon>Xylariaceae</taxon>
        <taxon>Rosellinia</taxon>
    </lineage>
</organism>
<protein>
    <submittedName>
        <fullName evidence="4">Putative endonuclease exonuclease phosphatase</fullName>
    </submittedName>
</protein>
<dbReference type="GO" id="GO:0046856">
    <property type="term" value="P:phosphatidylinositol dephosphorylation"/>
    <property type="evidence" value="ECO:0007669"/>
    <property type="project" value="InterPro"/>
</dbReference>
<evidence type="ECO:0000256" key="1">
    <source>
        <dbReference type="SAM" id="MobiDB-lite"/>
    </source>
</evidence>
<feature type="transmembrane region" description="Helical" evidence="2">
    <location>
        <begin position="486"/>
        <end position="503"/>
    </location>
</feature>
<keyword evidence="4" id="KW-0255">Endonuclease</keyword>
<dbReference type="AlphaFoldDB" id="A0A1W2TU26"/>
<dbReference type="InterPro" id="IPR036691">
    <property type="entry name" value="Endo/exonu/phosph_ase_sf"/>
</dbReference>
<keyword evidence="2" id="KW-0472">Membrane</keyword>
<sequence length="506" mass="55750">MAMAASALTETIASLDVFVLTFNAGKQHVDPSVFAYHLRDAFARNTTGLPELIVFCLQEMAPLAESFIGPYMISSYYQKYASAVNLAASHRLAAERGQVQQGPWKEPEADSREGSQDGHQRRGDVPGSSPYTLVTTRNVGMTGIMLFARDPNAIHDLQSTEVGFGAGGMANKGAVGLRLLFSKEDAQGRERQTELTFVGTHLTAHEWNLENRNRNWETIVSGLLFGDPSGLCGAKSAYPTPHTSDDDDEAEALLSSDSRGKALRDITIYKPGSHLFVAGDLNYRISKTSPTSESKFPSLDPESPDYFTRFLALDQLTPEKAAGRTLHGLHESPIHFPPTYKLEFAARDAAGTSDGDSQPASPDVPTWDWASHRWPGWCDRVLYLDIPRWASGPSAATKASMDTIAYDALPPVRTSDHRAVFLYIRVPVLEPSVLAPSPDVRASGSNDPRLKPPYPVDFEAWTHRARMKKWESMIGWSMFISQSKQGIALFTTLFLVGLGTWWLRSQ</sequence>
<feature type="region of interest" description="Disordered" evidence="1">
    <location>
        <begin position="97"/>
        <end position="132"/>
    </location>
</feature>
<keyword evidence="2" id="KW-0812">Transmembrane</keyword>
<evidence type="ECO:0000259" key="3">
    <source>
        <dbReference type="SMART" id="SM00128"/>
    </source>
</evidence>
<keyword evidence="4" id="KW-0378">Hydrolase</keyword>
<dbReference type="GO" id="GO:0004519">
    <property type="term" value="F:endonuclease activity"/>
    <property type="evidence" value="ECO:0007669"/>
    <property type="project" value="UniProtKB-KW"/>
</dbReference>
<dbReference type="InterPro" id="IPR000300">
    <property type="entry name" value="IPPc"/>
</dbReference>
<dbReference type="SMART" id="SM00128">
    <property type="entry name" value="IPPc"/>
    <property type="match status" value="1"/>
</dbReference>
<reference evidence="4" key="1">
    <citation type="submission" date="2016-03" db="EMBL/GenBank/DDBJ databases">
        <title>Draft genome sequence of Rosellinia necatrix.</title>
        <authorList>
            <person name="Kanematsu S."/>
        </authorList>
    </citation>
    <scope>NUCLEOTIDE SEQUENCE [LARGE SCALE GENOMIC DNA]</scope>
    <source>
        <strain evidence="4">W97</strain>
    </source>
</reference>
<dbReference type="Pfam" id="PF22669">
    <property type="entry name" value="Exo_endo_phos2"/>
    <property type="match status" value="1"/>
</dbReference>
<accession>A0A1W2TU26</accession>
<dbReference type="STRING" id="77044.A0A1W2TU26"/>
<gene>
    <name evidence="4" type="ORF">SAMD00023353_6600400</name>
</gene>
<evidence type="ECO:0000313" key="5">
    <source>
        <dbReference type="Proteomes" id="UP000054516"/>
    </source>
</evidence>
<dbReference type="Gene3D" id="3.60.10.10">
    <property type="entry name" value="Endonuclease/exonuclease/phosphatase"/>
    <property type="match status" value="1"/>
</dbReference>
<keyword evidence="5" id="KW-1185">Reference proteome</keyword>